<gene>
    <name evidence="1" type="ORF">GSLYS_00010938001</name>
</gene>
<reference evidence="1 2" key="1">
    <citation type="submission" date="2024-04" db="EMBL/GenBank/DDBJ databases">
        <authorList>
            <consortium name="Genoscope - CEA"/>
            <person name="William W."/>
        </authorList>
    </citation>
    <scope>NUCLEOTIDE SEQUENCE [LARGE SCALE GENOMIC DNA]</scope>
</reference>
<evidence type="ECO:0000313" key="1">
    <source>
        <dbReference type="EMBL" id="CAL1537025.1"/>
    </source>
</evidence>
<evidence type="ECO:0008006" key="3">
    <source>
        <dbReference type="Google" id="ProtNLM"/>
    </source>
</evidence>
<accession>A0AAV2HUA1</accession>
<comment type="caution">
    <text evidence="1">The sequence shown here is derived from an EMBL/GenBank/DDBJ whole genome shotgun (WGS) entry which is preliminary data.</text>
</comment>
<organism evidence="1 2">
    <name type="scientific">Lymnaea stagnalis</name>
    <name type="common">Great pond snail</name>
    <name type="synonym">Helix stagnalis</name>
    <dbReference type="NCBI Taxonomy" id="6523"/>
    <lineage>
        <taxon>Eukaryota</taxon>
        <taxon>Metazoa</taxon>
        <taxon>Spiralia</taxon>
        <taxon>Lophotrochozoa</taxon>
        <taxon>Mollusca</taxon>
        <taxon>Gastropoda</taxon>
        <taxon>Heterobranchia</taxon>
        <taxon>Euthyneura</taxon>
        <taxon>Panpulmonata</taxon>
        <taxon>Hygrophila</taxon>
        <taxon>Lymnaeoidea</taxon>
        <taxon>Lymnaeidae</taxon>
        <taxon>Lymnaea</taxon>
    </lineage>
</organism>
<dbReference type="Proteomes" id="UP001497497">
    <property type="component" value="Unassembled WGS sequence"/>
</dbReference>
<sequence>MSTFMVYEIGPRIIMKGFVAVVCLLSAATGYVASHNRERGLGGSGRGGGGRFGGGGLGGGPISRDVHEQETVVGSTIVDEINQLLLHANKSITANELLASGNKLKSLSQAWLDAHQVEVFNGDVNNYINKIISGFSHVTAFDLITTDALGEEAKRVTLILQLLKICADEIQRSEDKGEDDTHIVRAVSLLADKLITATENSVDLYKVTVYNSEAKKR</sequence>
<feature type="non-terminal residue" evidence="1">
    <location>
        <position position="217"/>
    </location>
</feature>
<proteinExistence type="predicted"/>
<dbReference type="EMBL" id="CAXITT010000246">
    <property type="protein sequence ID" value="CAL1537025.1"/>
    <property type="molecule type" value="Genomic_DNA"/>
</dbReference>
<evidence type="ECO:0000313" key="2">
    <source>
        <dbReference type="Proteomes" id="UP001497497"/>
    </source>
</evidence>
<dbReference type="AlphaFoldDB" id="A0AAV2HUA1"/>
<keyword evidence="2" id="KW-1185">Reference proteome</keyword>
<protein>
    <recommendedName>
        <fullName evidence="3">Secreted protein</fullName>
    </recommendedName>
</protein>
<name>A0AAV2HUA1_LYMST</name>